<dbReference type="InterPro" id="IPR020845">
    <property type="entry name" value="AMP-binding_CS"/>
</dbReference>
<dbReference type="Pfam" id="PF13193">
    <property type="entry name" value="AMP-binding_C"/>
    <property type="match status" value="1"/>
</dbReference>
<feature type="domain" description="AMP-dependent synthetase/ligase" evidence="2">
    <location>
        <begin position="32"/>
        <end position="418"/>
    </location>
</feature>
<evidence type="ECO:0000259" key="3">
    <source>
        <dbReference type="Pfam" id="PF13193"/>
    </source>
</evidence>
<dbReference type="EMBL" id="JAMDLW010000001">
    <property type="protein sequence ID" value="MCY9518467.1"/>
    <property type="molecule type" value="Genomic_DNA"/>
</dbReference>
<gene>
    <name evidence="4" type="ORF">M5X09_02115</name>
</gene>
<dbReference type="InterPro" id="IPR045851">
    <property type="entry name" value="AMP-bd_C_sf"/>
</dbReference>
<dbReference type="CDD" id="cd05936">
    <property type="entry name" value="FC-FACS_FadD_like"/>
    <property type="match status" value="1"/>
</dbReference>
<evidence type="ECO:0000313" key="5">
    <source>
        <dbReference type="Proteomes" id="UP001207626"/>
    </source>
</evidence>
<evidence type="ECO:0000313" key="4">
    <source>
        <dbReference type="EMBL" id="MCY9518467.1"/>
    </source>
</evidence>
<dbReference type="InterPro" id="IPR050237">
    <property type="entry name" value="ATP-dep_AMP-bd_enzyme"/>
</dbReference>
<dbReference type="RefSeq" id="WP_087432932.1">
    <property type="nucleotide sequence ID" value="NZ_JAMDLV010000038.1"/>
</dbReference>
<feature type="domain" description="AMP-binding enzyme C-terminal" evidence="3">
    <location>
        <begin position="469"/>
        <end position="543"/>
    </location>
</feature>
<keyword evidence="1" id="KW-1133">Transmembrane helix</keyword>
<sequence length="573" mass="64377">MLGERSWIRYYPAEVAPSFDYPKHNVAQLLVQAATEYPDRTAIEFMGVSLTYRELLESAYRFANGLHSLGVKTSDRVAIMMPNCPHMVIAYYGTLLIGGIVVMTNPLYMEGELAFQLNDSGAKVIVTLDILFPRVHLIKRNTPLQQFIVGSIREYLPFPKSLLYPLKAKKDGQSLDIPDVPGVFRFKSWLKSCSADPVSCPVDAEHDIAMLQYTGGTTGTAKGVMLTHYNLVSNAIQTANWFFEARRGQEIFLAALPCFHVFGLTVLLNYAMHLAGVLVLLPRFDTKQVLETIQKMRPTVFPGAPTMYIAINHHKEVHKYDLSSIKACVSGSAPLPLEVQERFESITGGRLIEGYGLTEASPVTHANPLKGLRKNGTIGIPFPDTEAKIVHSETREPLPAGEIGELAVRGPQVMKGYWNRPEETQAVLNEGWLLTGDLAKMDEDGFFTIVDRKKDMINASGFKVYPRDVEEVLFEHPSVKEAVVIGVPDPYRGETVKAFIVRSEGLNVSEEKLEEWCRARLAAFKVPRIYEFRDELPKTMVGKVLRRKLIEEETLRRQQEKKQEIETNPPHSE</sequence>
<reference evidence="4 5" key="1">
    <citation type="submission" date="2022-05" db="EMBL/GenBank/DDBJ databases">
        <title>Genome Sequencing of Bee-Associated Microbes.</title>
        <authorList>
            <person name="Dunlap C."/>
        </authorList>
    </citation>
    <scope>NUCLEOTIDE SEQUENCE [LARGE SCALE GENOMIC DNA]</scope>
    <source>
        <strain evidence="4 5">NRRL NRS-1438</strain>
    </source>
</reference>
<protein>
    <submittedName>
        <fullName evidence="4">Long-chain fatty acid--CoA ligase</fullName>
    </submittedName>
</protein>
<feature type="transmembrane region" description="Helical" evidence="1">
    <location>
        <begin position="89"/>
        <end position="108"/>
    </location>
</feature>
<keyword evidence="1" id="KW-0812">Transmembrane</keyword>
<dbReference type="PANTHER" id="PTHR43767">
    <property type="entry name" value="LONG-CHAIN-FATTY-ACID--COA LIGASE"/>
    <property type="match status" value="1"/>
</dbReference>
<name>A0ABT4DM76_9BACL</name>
<dbReference type="GO" id="GO:0016874">
    <property type="term" value="F:ligase activity"/>
    <property type="evidence" value="ECO:0007669"/>
    <property type="project" value="UniProtKB-KW"/>
</dbReference>
<proteinExistence type="predicted"/>
<evidence type="ECO:0000256" key="1">
    <source>
        <dbReference type="SAM" id="Phobius"/>
    </source>
</evidence>
<dbReference type="Gene3D" id="3.40.50.12780">
    <property type="entry name" value="N-terminal domain of ligase-like"/>
    <property type="match status" value="1"/>
</dbReference>
<dbReference type="Gene3D" id="3.30.300.30">
    <property type="match status" value="1"/>
</dbReference>
<keyword evidence="4" id="KW-0436">Ligase</keyword>
<evidence type="ECO:0000259" key="2">
    <source>
        <dbReference type="Pfam" id="PF00501"/>
    </source>
</evidence>
<accession>A0ABT4DM76</accession>
<dbReference type="InterPro" id="IPR025110">
    <property type="entry name" value="AMP-bd_C"/>
</dbReference>
<dbReference type="InterPro" id="IPR042099">
    <property type="entry name" value="ANL_N_sf"/>
</dbReference>
<dbReference type="PROSITE" id="PS00455">
    <property type="entry name" value="AMP_BINDING"/>
    <property type="match status" value="1"/>
</dbReference>
<organism evidence="4 5">
    <name type="scientific">Paenibacillus apiarius</name>
    <dbReference type="NCBI Taxonomy" id="46240"/>
    <lineage>
        <taxon>Bacteria</taxon>
        <taxon>Bacillati</taxon>
        <taxon>Bacillota</taxon>
        <taxon>Bacilli</taxon>
        <taxon>Bacillales</taxon>
        <taxon>Paenibacillaceae</taxon>
        <taxon>Paenibacillus</taxon>
    </lineage>
</organism>
<dbReference type="PANTHER" id="PTHR43767:SF9">
    <property type="entry name" value="LONG-CHAIN-FATTY-ACID--COA LIGASE"/>
    <property type="match status" value="1"/>
</dbReference>
<dbReference type="InterPro" id="IPR000873">
    <property type="entry name" value="AMP-dep_synth/lig_dom"/>
</dbReference>
<keyword evidence="1" id="KW-0472">Membrane</keyword>
<dbReference type="Proteomes" id="UP001207626">
    <property type="component" value="Unassembled WGS sequence"/>
</dbReference>
<dbReference type="SUPFAM" id="SSF56801">
    <property type="entry name" value="Acetyl-CoA synthetase-like"/>
    <property type="match status" value="1"/>
</dbReference>
<keyword evidence="5" id="KW-1185">Reference proteome</keyword>
<comment type="caution">
    <text evidence="4">The sequence shown here is derived from an EMBL/GenBank/DDBJ whole genome shotgun (WGS) entry which is preliminary data.</text>
</comment>
<dbReference type="Pfam" id="PF00501">
    <property type="entry name" value="AMP-binding"/>
    <property type="match status" value="1"/>
</dbReference>